<keyword evidence="2" id="KW-0472">Membrane</keyword>
<dbReference type="OrthoDB" id="4036490at2759"/>
<sequence length="293" mass="33229">MNDPLQTQSNNNSNFNNAEPLGPDLDHLEEIQNPWLRASYKSALEFFQRDNVLDTADRETLFNNYAALTRSELAGGWGAFAAVFGTPFAYQYYKTKGIRGVQVPRNFIFGLGALMLGTWISGKMVYAKQLDILQKQFYEPDNTNRAYRQYNMMTLLPPGEAARWAGYFQTTAINPARKVVDPRLKFQNVENKIEGKVPPSGFLSQRDPMNLYSRPGYEKNKGSNMPTKATDTMATDNNTHSFENSNPNDVFQINFEDDGENINKNNNIPEVSAWEKIRRQNNVDGLPPSSSKE</sequence>
<accession>A0A376B9L7</accession>
<protein>
    <submittedName>
        <fullName evidence="3">Uncharacterized protein</fullName>
    </submittedName>
</protein>
<dbReference type="Pfam" id="PF07954">
    <property type="entry name" value="DUF1689"/>
    <property type="match status" value="1"/>
</dbReference>
<dbReference type="AlphaFoldDB" id="A0A376B9L7"/>
<dbReference type="EMBL" id="UFAJ01000675">
    <property type="protein sequence ID" value="SSD61375.1"/>
    <property type="molecule type" value="Genomic_DNA"/>
</dbReference>
<feature type="transmembrane region" description="Helical" evidence="2">
    <location>
        <begin position="105"/>
        <end position="126"/>
    </location>
</feature>
<evidence type="ECO:0000313" key="4">
    <source>
        <dbReference type="Proteomes" id="UP000262825"/>
    </source>
</evidence>
<evidence type="ECO:0000313" key="3">
    <source>
        <dbReference type="EMBL" id="SSD61375.1"/>
    </source>
</evidence>
<feature type="region of interest" description="Disordered" evidence="1">
    <location>
        <begin position="1"/>
        <end position="23"/>
    </location>
</feature>
<reference evidence="4" key="1">
    <citation type="submission" date="2018-06" db="EMBL/GenBank/DDBJ databases">
        <authorList>
            <person name="Guldener U."/>
        </authorList>
    </citation>
    <scope>NUCLEOTIDE SEQUENCE [LARGE SCALE GENOMIC DNA]</scope>
    <source>
        <strain evidence="4">UTAD17</strain>
    </source>
</reference>
<dbReference type="InterPro" id="IPR012470">
    <property type="entry name" value="Pup1-like"/>
</dbReference>
<dbReference type="VEuPathDB" id="FungiDB:SCODWIG_03136"/>
<dbReference type="Proteomes" id="UP000262825">
    <property type="component" value="Unassembled WGS sequence"/>
</dbReference>
<evidence type="ECO:0000256" key="2">
    <source>
        <dbReference type="SAM" id="Phobius"/>
    </source>
</evidence>
<proteinExistence type="predicted"/>
<feature type="transmembrane region" description="Helical" evidence="2">
    <location>
        <begin position="74"/>
        <end position="93"/>
    </location>
</feature>
<keyword evidence="2" id="KW-1133">Transmembrane helix</keyword>
<evidence type="ECO:0000256" key="1">
    <source>
        <dbReference type="SAM" id="MobiDB-lite"/>
    </source>
</evidence>
<gene>
    <name evidence="3" type="ORF">SCODWIG_03136</name>
</gene>
<name>A0A376B9L7_9ASCO</name>
<organism evidence="3 4">
    <name type="scientific">Saccharomycodes ludwigii</name>
    <dbReference type="NCBI Taxonomy" id="36035"/>
    <lineage>
        <taxon>Eukaryota</taxon>
        <taxon>Fungi</taxon>
        <taxon>Dikarya</taxon>
        <taxon>Ascomycota</taxon>
        <taxon>Saccharomycotina</taxon>
        <taxon>Saccharomycetes</taxon>
        <taxon>Saccharomycodales</taxon>
        <taxon>Saccharomycodaceae</taxon>
        <taxon>Saccharomycodes</taxon>
    </lineage>
</organism>
<keyword evidence="2" id="KW-0812">Transmembrane</keyword>
<keyword evidence="4" id="KW-1185">Reference proteome</keyword>